<feature type="domain" description="Metallo-beta-lactamase" evidence="1">
    <location>
        <begin position="19"/>
        <end position="224"/>
    </location>
</feature>
<name>A0A4S2CW08_STEMA</name>
<dbReference type="CDD" id="cd07726">
    <property type="entry name" value="ST1585-like_MBL-fold"/>
    <property type="match status" value="1"/>
</dbReference>
<dbReference type="RefSeq" id="WP_017355372.1">
    <property type="nucleotide sequence ID" value="NZ_SRYW01000018.1"/>
</dbReference>
<dbReference type="InterPro" id="IPR050855">
    <property type="entry name" value="NDM-1-like"/>
</dbReference>
<dbReference type="Gene3D" id="3.60.15.10">
    <property type="entry name" value="Ribonuclease Z/Hydroxyacylglutathione hydrolase-like"/>
    <property type="match status" value="1"/>
</dbReference>
<evidence type="ECO:0000259" key="1">
    <source>
        <dbReference type="SMART" id="SM00849"/>
    </source>
</evidence>
<evidence type="ECO:0000313" key="2">
    <source>
        <dbReference type="EMBL" id="TGY32233.1"/>
    </source>
</evidence>
<proteinExistence type="predicted"/>
<dbReference type="InterPro" id="IPR037482">
    <property type="entry name" value="ST1585_MBL-fold"/>
</dbReference>
<dbReference type="SUPFAM" id="SSF56281">
    <property type="entry name" value="Metallo-hydrolase/oxidoreductase"/>
    <property type="match status" value="1"/>
</dbReference>
<keyword evidence="2" id="KW-0378">Hydrolase</keyword>
<dbReference type="SMART" id="SM00849">
    <property type="entry name" value="Lactamase_B"/>
    <property type="match status" value="1"/>
</dbReference>
<dbReference type="OrthoDB" id="9802991at2"/>
<dbReference type="AlphaFoldDB" id="A0A4S2CW08"/>
<dbReference type="PANTHER" id="PTHR42951:SF22">
    <property type="entry name" value="METALLO BETA-LACTAMASE SUPERFAMILY LIPOPROTEIN"/>
    <property type="match status" value="1"/>
</dbReference>
<dbReference type="EMBL" id="SRYW01000018">
    <property type="protein sequence ID" value="TGY32233.1"/>
    <property type="molecule type" value="Genomic_DNA"/>
</dbReference>
<comment type="caution">
    <text evidence="2">The sequence shown here is derived from an EMBL/GenBank/DDBJ whole genome shotgun (WGS) entry which is preliminary data.</text>
</comment>
<sequence length="310" mass="33870">MTSDPSIHTIDTAFQRDDFDAAYLVVENGRAAFIDCGTGLAVPAMLKALARAGVPADAVDWLVLTHVHLDHAGGAGLLMQQLPNARLVVHPRGAPHMVDPTRLIAGATEVYGEAEIKRSYGPILAVPAERVVIAEDGHRVDLAGRVLDCVHTPGHARHHLCVWDARSASWFTGDTFGLSYRELDSARGPFILPTSSPVQFEPEPLKQSIARMLDRSPQAMYLTHYGRVDDVPRLAADLVEQIDAMTDIARQCDARPDRHRCLVAALTALYLERAQAHGCPLDDAAVTQVLAMDIELNAQGLACWLDRDRR</sequence>
<dbReference type="InterPro" id="IPR036866">
    <property type="entry name" value="RibonucZ/Hydroxyglut_hydro"/>
</dbReference>
<dbReference type="Pfam" id="PF00753">
    <property type="entry name" value="Lactamase_B"/>
    <property type="match status" value="1"/>
</dbReference>
<accession>A0A4S2CW08</accession>
<protein>
    <submittedName>
        <fullName evidence="2">MBL fold metallo-hydrolase</fullName>
    </submittedName>
</protein>
<organism evidence="2 3">
    <name type="scientific">Stenotrophomonas maltophilia</name>
    <name type="common">Pseudomonas maltophilia</name>
    <name type="synonym">Xanthomonas maltophilia</name>
    <dbReference type="NCBI Taxonomy" id="40324"/>
    <lineage>
        <taxon>Bacteria</taxon>
        <taxon>Pseudomonadati</taxon>
        <taxon>Pseudomonadota</taxon>
        <taxon>Gammaproteobacteria</taxon>
        <taxon>Lysobacterales</taxon>
        <taxon>Lysobacteraceae</taxon>
        <taxon>Stenotrophomonas</taxon>
        <taxon>Stenotrophomonas maltophilia group</taxon>
    </lineage>
</organism>
<dbReference type="InterPro" id="IPR001279">
    <property type="entry name" value="Metallo-B-lactamas"/>
</dbReference>
<dbReference type="Proteomes" id="UP000306631">
    <property type="component" value="Unassembled WGS sequence"/>
</dbReference>
<gene>
    <name evidence="2" type="ORF">E5352_16835</name>
</gene>
<dbReference type="GO" id="GO:0016787">
    <property type="term" value="F:hydrolase activity"/>
    <property type="evidence" value="ECO:0007669"/>
    <property type="project" value="UniProtKB-KW"/>
</dbReference>
<reference evidence="2 3" key="1">
    <citation type="submission" date="2019-04" db="EMBL/GenBank/DDBJ databases">
        <title>Microbes associate with the intestines of laboratory mice.</title>
        <authorList>
            <person name="Navarre W."/>
            <person name="Wong E."/>
            <person name="Huang K."/>
            <person name="Tropini C."/>
            <person name="Ng K."/>
            <person name="Yu B."/>
        </authorList>
    </citation>
    <scope>NUCLEOTIDE SEQUENCE [LARGE SCALE GENOMIC DNA]</scope>
    <source>
        <strain evidence="2 3">NM62_B4-13</strain>
    </source>
</reference>
<evidence type="ECO:0000313" key="3">
    <source>
        <dbReference type="Proteomes" id="UP000306631"/>
    </source>
</evidence>
<dbReference type="PANTHER" id="PTHR42951">
    <property type="entry name" value="METALLO-BETA-LACTAMASE DOMAIN-CONTAINING"/>
    <property type="match status" value="1"/>
</dbReference>